<evidence type="ECO:0000313" key="2">
    <source>
        <dbReference type="EMBL" id="EFX65249.1"/>
    </source>
</evidence>
<feature type="region of interest" description="Disordered" evidence="1">
    <location>
        <begin position="33"/>
        <end position="59"/>
    </location>
</feature>
<dbReference type="EMBL" id="GL732754">
    <property type="protein sequence ID" value="EFX65249.1"/>
    <property type="molecule type" value="Genomic_DNA"/>
</dbReference>
<evidence type="ECO:0000313" key="3">
    <source>
        <dbReference type="Proteomes" id="UP000000305"/>
    </source>
</evidence>
<dbReference type="HOGENOM" id="CLU_2963107_0_0_1"/>
<sequence>MLFDKTTEYPKRSTPGLRDEMRYIRKQGLVTFENSHQPGPATTTLRPAGKPPAKQDGSL</sequence>
<dbReference type="Proteomes" id="UP000000305">
    <property type="component" value="Unassembled WGS sequence"/>
</dbReference>
<gene>
    <name evidence="2" type="ORF">DAPPUDRAFT_264949</name>
</gene>
<reference evidence="2 3" key="1">
    <citation type="journal article" date="2011" name="Science">
        <title>The ecoresponsive genome of Daphnia pulex.</title>
        <authorList>
            <person name="Colbourne J.K."/>
            <person name="Pfrender M.E."/>
            <person name="Gilbert D."/>
            <person name="Thomas W.K."/>
            <person name="Tucker A."/>
            <person name="Oakley T.H."/>
            <person name="Tokishita S."/>
            <person name="Aerts A."/>
            <person name="Arnold G.J."/>
            <person name="Basu M.K."/>
            <person name="Bauer D.J."/>
            <person name="Caceres C.E."/>
            <person name="Carmel L."/>
            <person name="Casola C."/>
            <person name="Choi J.H."/>
            <person name="Detter J.C."/>
            <person name="Dong Q."/>
            <person name="Dusheyko S."/>
            <person name="Eads B.D."/>
            <person name="Frohlich T."/>
            <person name="Geiler-Samerotte K.A."/>
            <person name="Gerlach D."/>
            <person name="Hatcher P."/>
            <person name="Jogdeo S."/>
            <person name="Krijgsveld J."/>
            <person name="Kriventseva E.V."/>
            <person name="Kultz D."/>
            <person name="Laforsch C."/>
            <person name="Lindquist E."/>
            <person name="Lopez J."/>
            <person name="Manak J.R."/>
            <person name="Muller J."/>
            <person name="Pangilinan J."/>
            <person name="Patwardhan R.P."/>
            <person name="Pitluck S."/>
            <person name="Pritham E.J."/>
            <person name="Rechtsteiner A."/>
            <person name="Rho M."/>
            <person name="Rogozin I.B."/>
            <person name="Sakarya O."/>
            <person name="Salamov A."/>
            <person name="Schaack S."/>
            <person name="Shapiro H."/>
            <person name="Shiga Y."/>
            <person name="Skalitzky C."/>
            <person name="Smith Z."/>
            <person name="Souvorov A."/>
            <person name="Sung W."/>
            <person name="Tang Z."/>
            <person name="Tsuchiya D."/>
            <person name="Tu H."/>
            <person name="Vos H."/>
            <person name="Wang M."/>
            <person name="Wolf Y.I."/>
            <person name="Yamagata H."/>
            <person name="Yamada T."/>
            <person name="Ye Y."/>
            <person name="Shaw J.R."/>
            <person name="Andrews J."/>
            <person name="Crease T.J."/>
            <person name="Tang H."/>
            <person name="Lucas S.M."/>
            <person name="Robertson H.M."/>
            <person name="Bork P."/>
            <person name="Koonin E.V."/>
            <person name="Zdobnov E.M."/>
            <person name="Grigoriev I.V."/>
            <person name="Lynch M."/>
            <person name="Boore J.L."/>
        </authorList>
    </citation>
    <scope>NUCLEOTIDE SEQUENCE [LARGE SCALE GENOMIC DNA]</scope>
</reference>
<protein>
    <submittedName>
        <fullName evidence="2">Uncharacterized protein</fullName>
    </submittedName>
</protein>
<name>E9HSL3_DAPPU</name>
<dbReference type="AlphaFoldDB" id="E9HSL3"/>
<evidence type="ECO:0000256" key="1">
    <source>
        <dbReference type="SAM" id="MobiDB-lite"/>
    </source>
</evidence>
<proteinExistence type="predicted"/>
<dbReference type="InParanoid" id="E9HSL3"/>
<dbReference type="KEGG" id="dpx:DAPPUDRAFT_264949"/>
<feature type="compositionally biased region" description="Polar residues" evidence="1">
    <location>
        <begin position="33"/>
        <end position="45"/>
    </location>
</feature>
<accession>E9HSL3</accession>
<organism evidence="2 3">
    <name type="scientific">Daphnia pulex</name>
    <name type="common">Water flea</name>
    <dbReference type="NCBI Taxonomy" id="6669"/>
    <lineage>
        <taxon>Eukaryota</taxon>
        <taxon>Metazoa</taxon>
        <taxon>Ecdysozoa</taxon>
        <taxon>Arthropoda</taxon>
        <taxon>Crustacea</taxon>
        <taxon>Branchiopoda</taxon>
        <taxon>Diplostraca</taxon>
        <taxon>Cladocera</taxon>
        <taxon>Anomopoda</taxon>
        <taxon>Daphniidae</taxon>
        <taxon>Daphnia</taxon>
    </lineage>
</organism>
<keyword evidence="3" id="KW-1185">Reference proteome</keyword>